<reference evidence="2 3" key="1">
    <citation type="submission" date="2019-08" db="EMBL/GenBank/DDBJ databases">
        <title>Deep-cultivation of Planctomycetes and their phenomic and genomic characterization uncovers novel biology.</title>
        <authorList>
            <person name="Wiegand S."/>
            <person name="Jogler M."/>
            <person name="Boedeker C."/>
            <person name="Pinto D."/>
            <person name="Vollmers J."/>
            <person name="Rivas-Marin E."/>
            <person name="Kohn T."/>
            <person name="Peeters S.H."/>
            <person name="Heuer A."/>
            <person name="Rast P."/>
            <person name="Oberbeckmann S."/>
            <person name="Bunk B."/>
            <person name="Jeske O."/>
            <person name="Meyerdierks A."/>
            <person name="Storesund J.E."/>
            <person name="Kallscheuer N."/>
            <person name="Luecker S."/>
            <person name="Lage O.M."/>
            <person name="Pohl T."/>
            <person name="Merkel B.J."/>
            <person name="Hornburger P."/>
            <person name="Mueller R.-W."/>
            <person name="Bruemmer F."/>
            <person name="Labrenz M."/>
            <person name="Spormann A.M."/>
            <person name="Op den Camp H."/>
            <person name="Overmann J."/>
            <person name="Amann R."/>
            <person name="Jetten M.S.M."/>
            <person name="Mascher T."/>
            <person name="Medema M.H."/>
            <person name="Devos D.P."/>
            <person name="Kaster A.-K."/>
            <person name="Ovreas L."/>
            <person name="Rohde M."/>
            <person name="Galperin M.Y."/>
            <person name="Jogler C."/>
        </authorList>
    </citation>
    <scope>NUCLEOTIDE SEQUENCE [LARGE SCALE GENOMIC DNA]</scope>
    <source>
        <strain evidence="2 3">UC8</strain>
    </source>
</reference>
<accession>A0A5B9QQX9</accession>
<comment type="function">
    <text evidence="1">Could be involved in insertion of integral membrane proteins into the membrane.</text>
</comment>
<keyword evidence="3" id="KW-1185">Reference proteome</keyword>
<dbReference type="AlphaFoldDB" id="A0A5B9QQX9"/>
<dbReference type="PANTHER" id="PTHR33383:SF1">
    <property type="entry name" value="MEMBRANE PROTEIN INSERTION EFFICIENCY FACTOR-RELATED"/>
    <property type="match status" value="1"/>
</dbReference>
<gene>
    <name evidence="2" type="primary">yidD</name>
    <name evidence="2" type="ORF">UC8_23610</name>
</gene>
<dbReference type="InterPro" id="IPR002696">
    <property type="entry name" value="Membr_insert_effic_factor_YidD"/>
</dbReference>
<dbReference type="PANTHER" id="PTHR33383">
    <property type="entry name" value="MEMBRANE PROTEIN INSERTION EFFICIENCY FACTOR-RELATED"/>
    <property type="match status" value="1"/>
</dbReference>
<dbReference type="OrthoDB" id="9801753at2"/>
<sequence>MLRYDQLFRYDLAKRGRRLAAAENCDSTPFTDDLRPGGPIAMLRAMAIFAIRCYQVGISPWIGPCCRFSPTCSQYAIEAIGRYGFFRGGLKTVWRIARCHPWNPGGYDPP</sequence>
<keyword evidence="1" id="KW-1003">Cell membrane</keyword>
<dbReference type="EMBL" id="CP042914">
    <property type="protein sequence ID" value="QEG40352.1"/>
    <property type="molecule type" value="Genomic_DNA"/>
</dbReference>
<dbReference type="Proteomes" id="UP000325286">
    <property type="component" value="Chromosome"/>
</dbReference>
<dbReference type="Pfam" id="PF01809">
    <property type="entry name" value="YidD"/>
    <property type="match status" value="1"/>
</dbReference>
<dbReference type="HAMAP" id="MF_00386">
    <property type="entry name" value="UPF0161_YidD"/>
    <property type="match status" value="1"/>
</dbReference>
<dbReference type="GO" id="GO:0005886">
    <property type="term" value="C:plasma membrane"/>
    <property type="evidence" value="ECO:0007669"/>
    <property type="project" value="UniProtKB-SubCell"/>
</dbReference>
<proteinExistence type="inferred from homology"/>
<dbReference type="SMART" id="SM01234">
    <property type="entry name" value="Haemolytic"/>
    <property type="match status" value="1"/>
</dbReference>
<dbReference type="NCBIfam" id="TIGR00278">
    <property type="entry name" value="membrane protein insertion efficiency factor YidD"/>
    <property type="match status" value="1"/>
</dbReference>
<keyword evidence="1" id="KW-0472">Membrane</keyword>
<protein>
    <recommendedName>
        <fullName evidence="1">Putative membrane protein insertion efficiency factor</fullName>
    </recommendedName>
</protein>
<organism evidence="2 3">
    <name type="scientific">Roseimaritima ulvae</name>
    <dbReference type="NCBI Taxonomy" id="980254"/>
    <lineage>
        <taxon>Bacteria</taxon>
        <taxon>Pseudomonadati</taxon>
        <taxon>Planctomycetota</taxon>
        <taxon>Planctomycetia</taxon>
        <taxon>Pirellulales</taxon>
        <taxon>Pirellulaceae</taxon>
        <taxon>Roseimaritima</taxon>
    </lineage>
</organism>
<evidence type="ECO:0000313" key="3">
    <source>
        <dbReference type="Proteomes" id="UP000325286"/>
    </source>
</evidence>
<comment type="similarity">
    <text evidence="1">Belongs to the UPF0161 family.</text>
</comment>
<comment type="subcellular location">
    <subcellularLocation>
        <location evidence="1">Cell membrane</location>
        <topology evidence="1">Peripheral membrane protein</topology>
        <orientation evidence="1">Cytoplasmic side</orientation>
    </subcellularLocation>
</comment>
<dbReference type="RefSeq" id="WP_148080248.1">
    <property type="nucleotide sequence ID" value="NZ_CP042914.1"/>
</dbReference>
<evidence type="ECO:0000313" key="2">
    <source>
        <dbReference type="EMBL" id="QEG40352.1"/>
    </source>
</evidence>
<dbReference type="KEGG" id="rul:UC8_23610"/>
<evidence type="ECO:0000256" key="1">
    <source>
        <dbReference type="HAMAP-Rule" id="MF_00386"/>
    </source>
</evidence>
<name>A0A5B9QQX9_9BACT</name>